<proteinExistence type="predicted"/>
<dbReference type="Gene3D" id="3.30.420.10">
    <property type="entry name" value="Ribonuclease H-like superfamily/Ribonuclease H"/>
    <property type="match status" value="1"/>
</dbReference>
<keyword evidence="2" id="KW-0378">Hydrolase</keyword>
<keyword evidence="2" id="KW-0540">Nuclease</keyword>
<accession>L8N4D0</accession>
<dbReference type="AlphaFoldDB" id="L8N4D0"/>
<gene>
    <name evidence="2" type="ORF">Pse7429DRAFT_0946</name>
</gene>
<evidence type="ECO:0000259" key="1">
    <source>
        <dbReference type="SMART" id="SM00474"/>
    </source>
</evidence>
<dbReference type="CDD" id="cd06142">
    <property type="entry name" value="RNaseD_exo"/>
    <property type="match status" value="1"/>
</dbReference>
<dbReference type="InterPro" id="IPR036397">
    <property type="entry name" value="RNaseH_sf"/>
</dbReference>
<comment type="caution">
    <text evidence="2">The sequence shown here is derived from an EMBL/GenBank/DDBJ whole genome shotgun (WGS) entry which is preliminary data.</text>
</comment>
<dbReference type="Proteomes" id="UP000011201">
    <property type="component" value="Unassembled WGS sequence"/>
</dbReference>
<sequence length="230" mass="26582">MGNRLYKLYRNYTEPNESTPKIKMPAFKVFDNDIDFETLQEYLRCEAIAIDTETMGLIPRRDRLCLIQICNDEETVSLVRIARGLKEAPNLKYLFEAADVTKVFHFARFDVAMLEAHLSIATHPIFCTKIASKLARTYTDKHGLKELVRELEKIELDKSSQSSDWGNVQALSESQLEYAANDVRYLLSVYRKLIDMLIRENRYDLAKACFAHIPTLVYLDLLGYADVFAH</sequence>
<dbReference type="InterPro" id="IPR012337">
    <property type="entry name" value="RNaseH-like_sf"/>
</dbReference>
<dbReference type="GO" id="GO:0006139">
    <property type="term" value="P:nucleobase-containing compound metabolic process"/>
    <property type="evidence" value="ECO:0007669"/>
    <property type="project" value="InterPro"/>
</dbReference>
<keyword evidence="2" id="KW-0269">Exonuclease</keyword>
<evidence type="ECO:0000313" key="3">
    <source>
        <dbReference type="Proteomes" id="UP000011201"/>
    </source>
</evidence>
<dbReference type="PATRIC" id="fig|927668.3.peg.1026"/>
<dbReference type="Pfam" id="PF01612">
    <property type="entry name" value="DNA_pol_A_exo1"/>
    <property type="match status" value="1"/>
</dbReference>
<evidence type="ECO:0000313" key="2">
    <source>
        <dbReference type="EMBL" id="ELS33959.1"/>
    </source>
</evidence>
<keyword evidence="3" id="KW-1185">Reference proteome</keyword>
<organism evidence="2 3">
    <name type="scientific">Pseudanabaena biceps PCC 7429</name>
    <dbReference type="NCBI Taxonomy" id="927668"/>
    <lineage>
        <taxon>Bacteria</taxon>
        <taxon>Bacillati</taxon>
        <taxon>Cyanobacteriota</taxon>
        <taxon>Cyanophyceae</taxon>
        <taxon>Pseudanabaenales</taxon>
        <taxon>Pseudanabaenaceae</taxon>
        <taxon>Pseudanabaena</taxon>
    </lineage>
</organism>
<dbReference type="GO" id="GO:0003676">
    <property type="term" value="F:nucleic acid binding"/>
    <property type="evidence" value="ECO:0007669"/>
    <property type="project" value="InterPro"/>
</dbReference>
<protein>
    <submittedName>
        <fullName evidence="2">3'-5' exonuclease</fullName>
    </submittedName>
</protein>
<reference evidence="2 3" key="1">
    <citation type="journal article" date="2013" name="Proc. Natl. Acad. Sci. U.S.A.">
        <title>Improving the coverage of the cyanobacterial phylum using diversity-driven genome sequencing.</title>
        <authorList>
            <person name="Shih P.M."/>
            <person name="Wu D."/>
            <person name="Latifi A."/>
            <person name="Axen S.D."/>
            <person name="Fewer D.P."/>
            <person name="Talla E."/>
            <person name="Calteau A."/>
            <person name="Cai F."/>
            <person name="Tandeau de Marsac N."/>
            <person name="Rippka R."/>
            <person name="Herdman M."/>
            <person name="Sivonen K."/>
            <person name="Coursin T."/>
            <person name="Laurent T."/>
            <person name="Goodwin L."/>
            <person name="Nolan M."/>
            <person name="Davenport K.W."/>
            <person name="Han C.S."/>
            <person name="Rubin E.M."/>
            <person name="Eisen J.A."/>
            <person name="Woyke T."/>
            <person name="Gugger M."/>
            <person name="Kerfeld C.A."/>
        </authorList>
    </citation>
    <scope>NUCLEOTIDE SEQUENCE [LARGE SCALE GENOMIC DNA]</scope>
    <source>
        <strain evidence="2 3">PCC 7429</strain>
    </source>
</reference>
<feature type="domain" description="3'-5' exonuclease" evidence="1">
    <location>
        <begin position="27"/>
        <end position="198"/>
    </location>
</feature>
<dbReference type="GO" id="GO:0008408">
    <property type="term" value="F:3'-5' exonuclease activity"/>
    <property type="evidence" value="ECO:0007669"/>
    <property type="project" value="InterPro"/>
</dbReference>
<dbReference type="SUPFAM" id="SSF53098">
    <property type="entry name" value="Ribonuclease H-like"/>
    <property type="match status" value="1"/>
</dbReference>
<dbReference type="PANTHER" id="PTHR47649">
    <property type="entry name" value="RIBONUCLEASE D"/>
    <property type="match status" value="1"/>
</dbReference>
<dbReference type="InterPro" id="IPR002562">
    <property type="entry name" value="3'-5'_exonuclease_dom"/>
</dbReference>
<name>L8N4D0_9CYAN</name>
<dbReference type="EMBL" id="ALWB01000023">
    <property type="protein sequence ID" value="ELS33959.1"/>
    <property type="molecule type" value="Genomic_DNA"/>
</dbReference>
<dbReference type="InterPro" id="IPR051086">
    <property type="entry name" value="RNase_D-like"/>
</dbReference>
<dbReference type="PANTHER" id="PTHR47649:SF1">
    <property type="entry name" value="RIBONUCLEASE D"/>
    <property type="match status" value="1"/>
</dbReference>
<dbReference type="SMART" id="SM00474">
    <property type="entry name" value="35EXOc"/>
    <property type="match status" value="1"/>
</dbReference>